<dbReference type="GO" id="GO:0000981">
    <property type="term" value="F:DNA-binding transcription factor activity, RNA polymerase II-specific"/>
    <property type="evidence" value="ECO:0007669"/>
    <property type="project" value="InterPro"/>
</dbReference>
<dbReference type="PROSITE" id="PS50048">
    <property type="entry name" value="ZN2_CY6_FUNGAL_2"/>
    <property type="match status" value="1"/>
</dbReference>
<name>A0A9W9RHY8_9EURO</name>
<dbReference type="EMBL" id="JAPZBT010000004">
    <property type="protein sequence ID" value="KAJ5360530.1"/>
    <property type="molecule type" value="Genomic_DNA"/>
</dbReference>
<evidence type="ECO:0000313" key="7">
    <source>
        <dbReference type="EMBL" id="KAJ5360530.1"/>
    </source>
</evidence>
<accession>A0A9W9RHY8</accession>
<dbReference type="GO" id="GO:0000978">
    <property type="term" value="F:RNA polymerase II cis-regulatory region sequence-specific DNA binding"/>
    <property type="evidence" value="ECO:0007669"/>
    <property type="project" value="TreeGrafter"/>
</dbReference>
<dbReference type="SMART" id="SM00066">
    <property type="entry name" value="GAL4"/>
    <property type="match status" value="1"/>
</dbReference>
<dbReference type="Pfam" id="PF00172">
    <property type="entry name" value="Zn_clus"/>
    <property type="match status" value="1"/>
</dbReference>
<sequence>MSSTRESSATQKCRISKACEACRSRKSRCNGATPCSKCIEKPWGCVYRAKPRHRPKKTQLGQEPNSLPSASAAPVSHMSSQPMWEGLKDPALAFSSVTATHLASPGLMMQLYYGPTSHFSLMQTIYQDLIPGYGQGLAGMPATGVEEENTGLDMFKFRDIFFGISDSDAHAETTSYGRKLASPIFVPYPVAKALLFRFLETLYYLMPFRPQEVYQRDLYELYQSPYGLARGASGHQVLLMAIAIAALNTQHYRLADILFELVNSQLATMTEIVNLEMVQASLIMISLDLFPTTLDQTLLT</sequence>
<keyword evidence="2" id="KW-0238">DNA-binding</keyword>
<dbReference type="GO" id="GO:0005634">
    <property type="term" value="C:nucleus"/>
    <property type="evidence" value="ECO:0007669"/>
    <property type="project" value="TreeGrafter"/>
</dbReference>
<dbReference type="PANTHER" id="PTHR47424">
    <property type="entry name" value="REGULATORY PROTEIN GAL4"/>
    <property type="match status" value="1"/>
</dbReference>
<comment type="caution">
    <text evidence="7">The sequence shown here is derived from an EMBL/GenBank/DDBJ whole genome shotgun (WGS) entry which is preliminary data.</text>
</comment>
<proteinExistence type="predicted"/>
<feature type="domain" description="Zn(2)-C6 fungal-type" evidence="6">
    <location>
        <begin position="18"/>
        <end position="47"/>
    </location>
</feature>
<feature type="region of interest" description="Disordered" evidence="5">
    <location>
        <begin position="54"/>
        <end position="75"/>
    </location>
</feature>
<dbReference type="GeneID" id="81466627"/>
<reference evidence="7" key="2">
    <citation type="journal article" date="2023" name="IMA Fungus">
        <title>Comparative genomic study of the Penicillium genus elucidates a diverse pangenome and 15 lateral gene transfer events.</title>
        <authorList>
            <person name="Petersen C."/>
            <person name="Sorensen T."/>
            <person name="Nielsen M.R."/>
            <person name="Sondergaard T.E."/>
            <person name="Sorensen J.L."/>
            <person name="Fitzpatrick D.A."/>
            <person name="Frisvad J.C."/>
            <person name="Nielsen K.L."/>
        </authorList>
    </citation>
    <scope>NUCLEOTIDE SEQUENCE</scope>
    <source>
        <strain evidence="7">IBT 3081</strain>
    </source>
</reference>
<evidence type="ECO:0000256" key="4">
    <source>
        <dbReference type="ARBA" id="ARBA00023242"/>
    </source>
</evidence>
<feature type="compositionally biased region" description="Polar residues" evidence="5">
    <location>
        <begin position="59"/>
        <end position="69"/>
    </location>
</feature>
<dbReference type="Proteomes" id="UP001147752">
    <property type="component" value="Unassembled WGS sequence"/>
</dbReference>
<dbReference type="RefSeq" id="XP_056576016.1">
    <property type="nucleotide sequence ID" value="XM_056727444.1"/>
</dbReference>
<dbReference type="InterPro" id="IPR036864">
    <property type="entry name" value="Zn2-C6_fun-type_DNA-bd_sf"/>
</dbReference>
<evidence type="ECO:0000259" key="6">
    <source>
        <dbReference type="PROSITE" id="PS50048"/>
    </source>
</evidence>
<dbReference type="PROSITE" id="PS00463">
    <property type="entry name" value="ZN2_CY6_FUNGAL_1"/>
    <property type="match status" value="1"/>
</dbReference>
<gene>
    <name evidence="7" type="ORF">N7517_009721</name>
</gene>
<dbReference type="GO" id="GO:0000435">
    <property type="term" value="P:positive regulation of transcription from RNA polymerase II promoter by galactose"/>
    <property type="evidence" value="ECO:0007669"/>
    <property type="project" value="TreeGrafter"/>
</dbReference>
<dbReference type="CDD" id="cd12148">
    <property type="entry name" value="fungal_TF_MHR"/>
    <property type="match status" value="1"/>
</dbReference>
<keyword evidence="1" id="KW-0805">Transcription regulation</keyword>
<dbReference type="OrthoDB" id="4361852at2759"/>
<dbReference type="CDD" id="cd00067">
    <property type="entry name" value="GAL4"/>
    <property type="match status" value="1"/>
</dbReference>
<evidence type="ECO:0000256" key="2">
    <source>
        <dbReference type="ARBA" id="ARBA00023125"/>
    </source>
</evidence>
<organism evidence="7 8">
    <name type="scientific">Penicillium concentricum</name>
    <dbReference type="NCBI Taxonomy" id="293559"/>
    <lineage>
        <taxon>Eukaryota</taxon>
        <taxon>Fungi</taxon>
        <taxon>Dikarya</taxon>
        <taxon>Ascomycota</taxon>
        <taxon>Pezizomycotina</taxon>
        <taxon>Eurotiomycetes</taxon>
        <taxon>Eurotiomycetidae</taxon>
        <taxon>Eurotiales</taxon>
        <taxon>Aspergillaceae</taxon>
        <taxon>Penicillium</taxon>
    </lineage>
</organism>
<dbReference type="AlphaFoldDB" id="A0A9W9RHY8"/>
<protein>
    <recommendedName>
        <fullName evidence="6">Zn(2)-C6 fungal-type domain-containing protein</fullName>
    </recommendedName>
</protein>
<dbReference type="GO" id="GO:0008270">
    <property type="term" value="F:zinc ion binding"/>
    <property type="evidence" value="ECO:0007669"/>
    <property type="project" value="InterPro"/>
</dbReference>
<dbReference type="SUPFAM" id="SSF57701">
    <property type="entry name" value="Zn2/Cys6 DNA-binding domain"/>
    <property type="match status" value="1"/>
</dbReference>
<evidence type="ECO:0000313" key="8">
    <source>
        <dbReference type="Proteomes" id="UP001147752"/>
    </source>
</evidence>
<evidence type="ECO:0000256" key="1">
    <source>
        <dbReference type="ARBA" id="ARBA00023015"/>
    </source>
</evidence>
<keyword evidence="4" id="KW-0539">Nucleus</keyword>
<dbReference type="PANTHER" id="PTHR47424:SF15">
    <property type="entry name" value="ZN(II)2CYS6 TRANSCRIPTION FACTOR (EUROFUNG)"/>
    <property type="match status" value="1"/>
</dbReference>
<dbReference type="InterPro" id="IPR001138">
    <property type="entry name" value="Zn2Cys6_DnaBD"/>
</dbReference>
<keyword evidence="8" id="KW-1185">Reference proteome</keyword>
<keyword evidence="3" id="KW-0804">Transcription</keyword>
<dbReference type="InterPro" id="IPR051127">
    <property type="entry name" value="Fungal_SecMet_Regulators"/>
</dbReference>
<evidence type="ECO:0000256" key="3">
    <source>
        <dbReference type="ARBA" id="ARBA00023163"/>
    </source>
</evidence>
<dbReference type="Gene3D" id="4.10.240.10">
    <property type="entry name" value="Zn(2)-C6 fungal-type DNA-binding domain"/>
    <property type="match status" value="1"/>
</dbReference>
<evidence type="ECO:0000256" key="5">
    <source>
        <dbReference type="SAM" id="MobiDB-lite"/>
    </source>
</evidence>
<reference evidence="7" key="1">
    <citation type="submission" date="2022-12" db="EMBL/GenBank/DDBJ databases">
        <authorList>
            <person name="Petersen C."/>
        </authorList>
    </citation>
    <scope>NUCLEOTIDE SEQUENCE</scope>
    <source>
        <strain evidence="7">IBT 3081</strain>
    </source>
</reference>